<protein>
    <submittedName>
        <fullName evidence="6">ABC-type branched-chain amino acid transport system, substrate-binding protein</fullName>
    </submittedName>
</protein>
<dbReference type="InterPro" id="IPR028081">
    <property type="entry name" value="Leu-bd"/>
</dbReference>
<dbReference type="PANTHER" id="PTHR47235">
    <property type="entry name" value="BLR6548 PROTEIN"/>
    <property type="match status" value="1"/>
</dbReference>
<dbReference type="Proteomes" id="UP000199034">
    <property type="component" value="Unassembled WGS sequence"/>
</dbReference>
<keyword evidence="7" id="KW-1185">Reference proteome</keyword>
<evidence type="ECO:0000259" key="5">
    <source>
        <dbReference type="Pfam" id="PF13458"/>
    </source>
</evidence>
<evidence type="ECO:0000256" key="1">
    <source>
        <dbReference type="ARBA" id="ARBA00010062"/>
    </source>
</evidence>
<keyword evidence="2 4" id="KW-0732">Signal</keyword>
<dbReference type="Pfam" id="PF13458">
    <property type="entry name" value="Peripla_BP_6"/>
    <property type="match status" value="1"/>
</dbReference>
<dbReference type="PANTHER" id="PTHR47235:SF1">
    <property type="entry name" value="BLR6548 PROTEIN"/>
    <property type="match status" value="1"/>
</dbReference>
<sequence>MSRRCSALLVSLLALLLAACGSQLDPQTVSQVNGGAGGAGTTADGGVPAAGEVPAGEVPGAATAGGGEAAAGGAGASGGGGAAAGGSGGAGAAGGGGKAGSTDGGKGANSASGGVKGATCDGFKNGPGITDKTITIGNASDISGPVPGIFEASQDAVRAYVAYFNSTGDVCGRKLALKTYDTRADAGADQQAYAKACEETFAMVGSMSAFDSGGAATAEKCGLPDLRSAAVTRERSACSTCFGAQSTNTGQHQNAVADFVLKNYGSAGQHAGFLYINAGAAAQNSVVQAKAMGKRGMKFDVVQGIDITEFNYAPYVQQLKDKKVEVVFWTGAYQQSVRLRQAMQQQGYQPKLYLRDPTDYNPAYVSEGGDAVDGTVVFTNFTPFEEAAKNKELALYLGWLDQVKPGATPSFFGLFSWSAARLFVERSIALGGKLNRAGLIAQVKGVKNWTANDLHSPQQVGAKQTGECWRFIQLKGSAWKPVGGTKYQCSGITSVG</sequence>
<evidence type="ECO:0000313" key="7">
    <source>
        <dbReference type="Proteomes" id="UP000199034"/>
    </source>
</evidence>
<evidence type="ECO:0000256" key="4">
    <source>
        <dbReference type="SAM" id="SignalP"/>
    </source>
</evidence>
<name>A0A1G7AQ35_9ACTN</name>
<organism evidence="6 7">
    <name type="scientific">Nocardioides lianchengensis</name>
    <dbReference type="NCBI Taxonomy" id="1045774"/>
    <lineage>
        <taxon>Bacteria</taxon>
        <taxon>Bacillati</taxon>
        <taxon>Actinomycetota</taxon>
        <taxon>Actinomycetes</taxon>
        <taxon>Propionibacteriales</taxon>
        <taxon>Nocardioidaceae</taxon>
        <taxon>Nocardioides</taxon>
    </lineage>
</organism>
<gene>
    <name evidence="6" type="ORF">SAMN05421872_11628</name>
</gene>
<dbReference type="AlphaFoldDB" id="A0A1G7AQ35"/>
<dbReference type="SUPFAM" id="SSF53822">
    <property type="entry name" value="Periplasmic binding protein-like I"/>
    <property type="match status" value="1"/>
</dbReference>
<proteinExistence type="inferred from homology"/>
<comment type="similarity">
    <text evidence="1">Belongs to the leucine-binding protein family.</text>
</comment>
<dbReference type="Gene3D" id="3.40.50.2300">
    <property type="match status" value="2"/>
</dbReference>
<dbReference type="STRING" id="1045774.SAMN05421872_11628"/>
<evidence type="ECO:0000313" key="6">
    <source>
        <dbReference type="EMBL" id="SDE16921.1"/>
    </source>
</evidence>
<dbReference type="RefSeq" id="WP_090860664.1">
    <property type="nucleotide sequence ID" value="NZ_FMZM01000016.1"/>
</dbReference>
<dbReference type="EMBL" id="FMZM01000016">
    <property type="protein sequence ID" value="SDE16921.1"/>
    <property type="molecule type" value="Genomic_DNA"/>
</dbReference>
<feature type="region of interest" description="Disordered" evidence="3">
    <location>
        <begin position="35"/>
        <end position="70"/>
    </location>
</feature>
<accession>A0A1G7AQ35</accession>
<dbReference type="OrthoDB" id="3764616at2"/>
<feature type="signal peptide" evidence="4">
    <location>
        <begin position="1"/>
        <end position="24"/>
    </location>
</feature>
<feature type="chain" id="PRO_5044192996" evidence="4">
    <location>
        <begin position="25"/>
        <end position="496"/>
    </location>
</feature>
<feature type="domain" description="Leucine-binding protein" evidence="5">
    <location>
        <begin position="133"/>
        <end position="475"/>
    </location>
</feature>
<evidence type="ECO:0000256" key="2">
    <source>
        <dbReference type="ARBA" id="ARBA00022729"/>
    </source>
</evidence>
<reference evidence="6 7" key="1">
    <citation type="submission" date="2016-10" db="EMBL/GenBank/DDBJ databases">
        <authorList>
            <person name="de Groot N.N."/>
        </authorList>
    </citation>
    <scope>NUCLEOTIDE SEQUENCE [LARGE SCALE GENOMIC DNA]</scope>
    <source>
        <strain evidence="6 7">CGMCC 4.6858</strain>
    </source>
</reference>
<feature type="compositionally biased region" description="Low complexity" evidence="3">
    <location>
        <begin position="41"/>
        <end position="62"/>
    </location>
</feature>
<dbReference type="InterPro" id="IPR028082">
    <property type="entry name" value="Peripla_BP_I"/>
</dbReference>
<dbReference type="PROSITE" id="PS51257">
    <property type="entry name" value="PROKAR_LIPOPROTEIN"/>
    <property type="match status" value="1"/>
</dbReference>
<feature type="region of interest" description="Disordered" evidence="3">
    <location>
        <begin position="92"/>
        <end position="114"/>
    </location>
</feature>
<feature type="compositionally biased region" description="Gly residues" evidence="3">
    <location>
        <begin position="92"/>
        <end position="107"/>
    </location>
</feature>
<evidence type="ECO:0000256" key="3">
    <source>
        <dbReference type="SAM" id="MobiDB-lite"/>
    </source>
</evidence>